<dbReference type="EMBL" id="QXGD01001267">
    <property type="protein sequence ID" value="KAE9210250.1"/>
    <property type="molecule type" value="Genomic_DNA"/>
</dbReference>
<evidence type="ECO:0000313" key="16">
    <source>
        <dbReference type="Proteomes" id="UP000441208"/>
    </source>
</evidence>
<gene>
    <name evidence="9" type="ORF">PF001_g17888</name>
    <name evidence="8" type="ORF">PF002_g18874</name>
    <name evidence="6" type="ORF">PF004_g25176</name>
    <name evidence="7" type="ORF">PF005_g18669</name>
    <name evidence="5" type="ORF">PF006_g17597</name>
    <name evidence="4" type="ORF">PF007_g18786</name>
    <name evidence="10" type="ORF">PF008_g22176</name>
    <name evidence="1" type="ORF">PF009_g17011</name>
    <name evidence="3" type="ORF">PF010_g21401</name>
    <name evidence="2" type="ORF">PF011_g17402</name>
</gene>
<name>A0A6A3WWF6_9STRA</name>
<dbReference type="Proteomes" id="UP000476176">
    <property type="component" value="Unassembled WGS sequence"/>
</dbReference>
<evidence type="ECO:0000313" key="15">
    <source>
        <dbReference type="Proteomes" id="UP000440732"/>
    </source>
</evidence>
<evidence type="ECO:0000313" key="5">
    <source>
        <dbReference type="EMBL" id="KAE9122689.1"/>
    </source>
</evidence>
<dbReference type="Proteomes" id="UP000440367">
    <property type="component" value="Unassembled WGS sequence"/>
</dbReference>
<dbReference type="Proteomes" id="UP000429523">
    <property type="component" value="Unassembled WGS sequence"/>
</dbReference>
<evidence type="ECO:0000313" key="9">
    <source>
        <dbReference type="EMBL" id="KAE9294213.1"/>
    </source>
</evidence>
<organism evidence="7 12">
    <name type="scientific">Phytophthora fragariae</name>
    <dbReference type="NCBI Taxonomy" id="53985"/>
    <lineage>
        <taxon>Eukaryota</taxon>
        <taxon>Sar</taxon>
        <taxon>Stramenopiles</taxon>
        <taxon>Oomycota</taxon>
        <taxon>Peronosporomycetes</taxon>
        <taxon>Peronosporales</taxon>
        <taxon>Peronosporaceae</taxon>
        <taxon>Phytophthora</taxon>
    </lineage>
</organism>
<dbReference type="OrthoDB" id="10273605at2759"/>
<evidence type="ECO:0000313" key="17">
    <source>
        <dbReference type="Proteomes" id="UP000460718"/>
    </source>
</evidence>
<dbReference type="EMBL" id="QXGF01001061">
    <property type="protein sequence ID" value="KAE8932980.1"/>
    <property type="molecule type" value="Genomic_DNA"/>
</dbReference>
<evidence type="ECO:0000313" key="7">
    <source>
        <dbReference type="EMBL" id="KAE9191891.1"/>
    </source>
</evidence>
<evidence type="ECO:0000313" key="13">
    <source>
        <dbReference type="Proteomes" id="UP000437068"/>
    </source>
</evidence>
<evidence type="ECO:0000313" key="18">
    <source>
        <dbReference type="Proteomes" id="UP000476176"/>
    </source>
</evidence>
<protein>
    <submittedName>
        <fullName evidence="7">Uncharacterized protein</fullName>
    </submittedName>
</protein>
<evidence type="ECO:0000313" key="14">
    <source>
        <dbReference type="Proteomes" id="UP000440367"/>
    </source>
</evidence>
<evidence type="ECO:0000313" key="8">
    <source>
        <dbReference type="EMBL" id="KAE9210250.1"/>
    </source>
</evidence>
<dbReference type="AlphaFoldDB" id="A0A6A3WWF6"/>
<accession>A0A6A3WWF6</accession>
<dbReference type="Proteomes" id="UP000441208">
    <property type="component" value="Unassembled WGS sequence"/>
</dbReference>
<evidence type="ECO:0000313" key="11">
    <source>
        <dbReference type="Proteomes" id="UP000429523"/>
    </source>
</evidence>
<sequence length="57" mass="6319">MWPKKTSTASFGSGIRSVFESALTVSVSCFASHVVTAFTLDWYVRLVLVFVRLDCSD</sequence>
<dbReference type="Proteomes" id="UP000437068">
    <property type="component" value="Unassembled WGS sequence"/>
</dbReference>
<dbReference type="Proteomes" id="UP000433483">
    <property type="component" value="Unassembled WGS sequence"/>
</dbReference>
<evidence type="ECO:0000313" key="19">
    <source>
        <dbReference type="Proteomes" id="UP000486351"/>
    </source>
</evidence>
<dbReference type="EMBL" id="QXGC01003017">
    <property type="protein sequence ID" value="KAE9179401.1"/>
    <property type="molecule type" value="Genomic_DNA"/>
</dbReference>
<evidence type="ECO:0000313" key="12">
    <source>
        <dbReference type="Proteomes" id="UP000433483"/>
    </source>
</evidence>
<dbReference type="EMBL" id="QXGA01001310">
    <property type="protein sequence ID" value="KAE9122689.1"/>
    <property type="molecule type" value="Genomic_DNA"/>
</dbReference>
<dbReference type="Proteomes" id="UP000486351">
    <property type="component" value="Unassembled WGS sequence"/>
</dbReference>
<dbReference type="Proteomes" id="UP000488956">
    <property type="component" value="Unassembled WGS sequence"/>
</dbReference>
<dbReference type="EMBL" id="QXFZ01001372">
    <property type="protein sequence ID" value="KAE9091666.1"/>
    <property type="molecule type" value="Genomic_DNA"/>
</dbReference>
<evidence type="ECO:0000313" key="6">
    <source>
        <dbReference type="EMBL" id="KAE9179401.1"/>
    </source>
</evidence>
<dbReference type="EMBL" id="QXGB01001373">
    <property type="protein sequence ID" value="KAE9191891.1"/>
    <property type="molecule type" value="Genomic_DNA"/>
</dbReference>
<dbReference type="EMBL" id="QXFW01001313">
    <property type="protein sequence ID" value="KAE8992814.1"/>
    <property type="molecule type" value="Genomic_DNA"/>
</dbReference>
<dbReference type="Proteomes" id="UP000460718">
    <property type="component" value="Unassembled WGS sequence"/>
</dbReference>
<dbReference type="Proteomes" id="UP000440732">
    <property type="component" value="Unassembled WGS sequence"/>
</dbReference>
<dbReference type="EMBL" id="QXGE01001327">
    <property type="protein sequence ID" value="KAE9294213.1"/>
    <property type="molecule type" value="Genomic_DNA"/>
</dbReference>
<evidence type="ECO:0000313" key="3">
    <source>
        <dbReference type="EMBL" id="KAE9082924.1"/>
    </source>
</evidence>
<evidence type="ECO:0000313" key="1">
    <source>
        <dbReference type="EMBL" id="KAE8932980.1"/>
    </source>
</evidence>
<evidence type="ECO:0000313" key="4">
    <source>
        <dbReference type="EMBL" id="KAE9091666.1"/>
    </source>
</evidence>
<evidence type="ECO:0000313" key="2">
    <source>
        <dbReference type="EMBL" id="KAE8992814.1"/>
    </source>
</evidence>
<dbReference type="EMBL" id="QXFY01002070">
    <property type="protein sequence ID" value="KAE9303637.1"/>
    <property type="molecule type" value="Genomic_DNA"/>
</dbReference>
<keyword evidence="12" id="KW-1185">Reference proteome</keyword>
<comment type="caution">
    <text evidence="7">The sequence shown here is derived from an EMBL/GenBank/DDBJ whole genome shotgun (WGS) entry which is preliminary data.</text>
</comment>
<evidence type="ECO:0000313" key="10">
    <source>
        <dbReference type="EMBL" id="KAE9303637.1"/>
    </source>
</evidence>
<proteinExistence type="predicted"/>
<dbReference type="EMBL" id="QXFX01001926">
    <property type="protein sequence ID" value="KAE9082924.1"/>
    <property type="molecule type" value="Genomic_DNA"/>
</dbReference>
<reference evidence="11 12" key="1">
    <citation type="submission" date="2018-08" db="EMBL/GenBank/DDBJ databases">
        <title>Genomic investigation of the strawberry pathogen Phytophthora fragariae indicates pathogenicity is determined by transcriptional variation in three key races.</title>
        <authorList>
            <person name="Adams T.M."/>
            <person name="Armitage A.D."/>
            <person name="Sobczyk M.K."/>
            <person name="Bates H.J."/>
            <person name="Dunwell J.M."/>
            <person name="Nellist C.F."/>
            <person name="Harrison R.J."/>
        </authorList>
    </citation>
    <scope>NUCLEOTIDE SEQUENCE [LARGE SCALE GENOMIC DNA]</scope>
    <source>
        <strain evidence="9 13">A4</strain>
        <strain evidence="8 14">BC-1</strain>
        <strain evidence="6 18">BC-23</strain>
        <strain evidence="7 12">NOV-27</strain>
        <strain evidence="5 15">NOV-5</strain>
        <strain evidence="4 16">NOV-71</strain>
        <strain evidence="10 19">NOV-77</strain>
        <strain evidence="1 11">NOV-9</strain>
        <strain evidence="3 20">ONT-3</strain>
        <strain evidence="2 17">SCRP245</strain>
    </source>
</reference>
<evidence type="ECO:0000313" key="20">
    <source>
        <dbReference type="Proteomes" id="UP000488956"/>
    </source>
</evidence>